<evidence type="ECO:0000313" key="1">
    <source>
        <dbReference type="EMBL" id="KAG9192531.1"/>
    </source>
</evidence>
<dbReference type="AlphaFoldDB" id="A0AAD4NPM2"/>
<dbReference type="Proteomes" id="UP001199106">
    <property type="component" value="Unassembled WGS sequence"/>
</dbReference>
<dbReference type="EMBL" id="JAANER010000003">
    <property type="protein sequence ID" value="KAG9192531.1"/>
    <property type="molecule type" value="Genomic_DNA"/>
</dbReference>
<accession>A0AAD4NPM2</accession>
<comment type="caution">
    <text evidence="1">The sequence shown here is derived from an EMBL/GenBank/DDBJ whole genome shotgun (WGS) entry which is preliminary data.</text>
</comment>
<reference evidence="1" key="1">
    <citation type="submission" date="2021-07" db="EMBL/GenBank/DDBJ databases">
        <title>Genome Resource of American Ginseng Black Spot Pathogen Alternaria panax.</title>
        <authorList>
            <person name="Qiu C."/>
            <person name="Wang W."/>
            <person name="Liu Z."/>
        </authorList>
    </citation>
    <scope>NUCLEOTIDE SEQUENCE</scope>
    <source>
        <strain evidence="1">BNCC115425</strain>
    </source>
</reference>
<protein>
    <submittedName>
        <fullName evidence="1">Uncharacterized protein</fullName>
    </submittedName>
</protein>
<keyword evidence="2" id="KW-1185">Reference proteome</keyword>
<proteinExistence type="predicted"/>
<sequence length="191" mass="21655">MLFICKEFTGWDNTVIGLDPEIELLEHTVPQSTDRGLRRGMGLLEVYSLRSLSFQSDALNAILGILKSLRTDVDRVGSIWGILFGKSSHWDRVADFSLCLYWKTSASNAKRRHGFPSWSPLAWEGAEIRFSQIQYPLLATSIPAFWERCDSQYSSRTPEKTGAVTGSFFPLNTLNSLRKYNGMIQKSKPKK</sequence>
<evidence type="ECO:0000313" key="2">
    <source>
        <dbReference type="Proteomes" id="UP001199106"/>
    </source>
</evidence>
<gene>
    <name evidence="1" type="ORF">G6011_11265</name>
</gene>
<name>A0AAD4NPM2_9PLEO</name>
<organism evidence="1 2">
    <name type="scientific">Alternaria panax</name>
    <dbReference type="NCBI Taxonomy" id="48097"/>
    <lineage>
        <taxon>Eukaryota</taxon>
        <taxon>Fungi</taxon>
        <taxon>Dikarya</taxon>
        <taxon>Ascomycota</taxon>
        <taxon>Pezizomycotina</taxon>
        <taxon>Dothideomycetes</taxon>
        <taxon>Pleosporomycetidae</taxon>
        <taxon>Pleosporales</taxon>
        <taxon>Pleosporineae</taxon>
        <taxon>Pleosporaceae</taxon>
        <taxon>Alternaria</taxon>
        <taxon>Alternaria sect. Panax</taxon>
    </lineage>
</organism>